<dbReference type="EMBL" id="AYKW01000036">
    <property type="protein sequence ID" value="PIL26810.1"/>
    <property type="molecule type" value="Genomic_DNA"/>
</dbReference>
<dbReference type="AlphaFoldDB" id="A0A2G8RZ67"/>
<evidence type="ECO:0000313" key="3">
    <source>
        <dbReference type="Proteomes" id="UP000230002"/>
    </source>
</evidence>
<feature type="region of interest" description="Disordered" evidence="1">
    <location>
        <begin position="32"/>
        <end position="82"/>
    </location>
</feature>
<evidence type="ECO:0000256" key="1">
    <source>
        <dbReference type="SAM" id="MobiDB-lite"/>
    </source>
</evidence>
<name>A0A2G8RZ67_9APHY</name>
<accession>A0A2G8RZ67</accession>
<organism evidence="2 3">
    <name type="scientific">Ganoderma sinense ZZ0214-1</name>
    <dbReference type="NCBI Taxonomy" id="1077348"/>
    <lineage>
        <taxon>Eukaryota</taxon>
        <taxon>Fungi</taxon>
        <taxon>Dikarya</taxon>
        <taxon>Basidiomycota</taxon>
        <taxon>Agaricomycotina</taxon>
        <taxon>Agaricomycetes</taxon>
        <taxon>Polyporales</taxon>
        <taxon>Polyporaceae</taxon>
        <taxon>Ganoderma</taxon>
    </lineage>
</organism>
<keyword evidence="3" id="KW-1185">Reference proteome</keyword>
<evidence type="ECO:0000313" key="2">
    <source>
        <dbReference type="EMBL" id="PIL26810.1"/>
    </source>
</evidence>
<feature type="compositionally biased region" description="Acidic residues" evidence="1">
    <location>
        <begin position="34"/>
        <end position="43"/>
    </location>
</feature>
<sequence length="82" mass="8494">MESPESVARTYLPAGRYDYTQLAVAPDARAVALESEDGNDGDGDGSGGGEPSVGPWDAKRIRPSWSVGSRKECQGPEIAGAA</sequence>
<reference evidence="2 3" key="1">
    <citation type="journal article" date="2015" name="Sci. Rep.">
        <title>Chromosome-level genome map provides insights into diverse defense mechanisms in the medicinal fungus Ganoderma sinense.</title>
        <authorList>
            <person name="Zhu Y."/>
            <person name="Xu J."/>
            <person name="Sun C."/>
            <person name="Zhou S."/>
            <person name="Xu H."/>
            <person name="Nelson D.R."/>
            <person name="Qian J."/>
            <person name="Song J."/>
            <person name="Luo H."/>
            <person name="Xiang L."/>
            <person name="Li Y."/>
            <person name="Xu Z."/>
            <person name="Ji A."/>
            <person name="Wang L."/>
            <person name="Lu S."/>
            <person name="Hayward A."/>
            <person name="Sun W."/>
            <person name="Li X."/>
            <person name="Schwartz D.C."/>
            <person name="Wang Y."/>
            <person name="Chen S."/>
        </authorList>
    </citation>
    <scope>NUCLEOTIDE SEQUENCE [LARGE SCALE GENOMIC DNA]</scope>
    <source>
        <strain evidence="2 3">ZZ0214-1</strain>
    </source>
</reference>
<gene>
    <name evidence="2" type="ORF">GSI_11071</name>
</gene>
<proteinExistence type="predicted"/>
<comment type="caution">
    <text evidence="2">The sequence shown here is derived from an EMBL/GenBank/DDBJ whole genome shotgun (WGS) entry which is preliminary data.</text>
</comment>
<dbReference type="Proteomes" id="UP000230002">
    <property type="component" value="Unassembled WGS sequence"/>
</dbReference>
<protein>
    <submittedName>
        <fullName evidence="2">Uncharacterized protein</fullName>
    </submittedName>
</protein>